<name>A0A9P3GG42_9APHY</name>
<sequence>MESSRTQLTLPKIRDIFPEIFPDPAHQDGAFAGPSTETPDTQASTQCSPQSTWSSSLLSLRRQPRAMGLNVTVSASTLAESVMLAFNVPVVFAYTNASTRGRSHSSAHILGAGSDTRPIPT</sequence>
<dbReference type="AlphaFoldDB" id="A0A9P3GG42"/>
<feature type="region of interest" description="Disordered" evidence="1">
    <location>
        <begin position="21"/>
        <end position="56"/>
    </location>
</feature>
<organism evidence="2 3">
    <name type="scientific">Phanerochaete sordida</name>
    <dbReference type="NCBI Taxonomy" id="48140"/>
    <lineage>
        <taxon>Eukaryota</taxon>
        <taxon>Fungi</taxon>
        <taxon>Dikarya</taxon>
        <taxon>Basidiomycota</taxon>
        <taxon>Agaricomycotina</taxon>
        <taxon>Agaricomycetes</taxon>
        <taxon>Polyporales</taxon>
        <taxon>Phanerochaetaceae</taxon>
        <taxon>Phanerochaete</taxon>
    </lineage>
</organism>
<reference evidence="2 3" key="1">
    <citation type="submission" date="2021-08" db="EMBL/GenBank/DDBJ databases">
        <title>Draft Genome Sequence of Phanerochaete sordida strain YK-624.</title>
        <authorList>
            <person name="Mori T."/>
            <person name="Dohra H."/>
            <person name="Suzuki T."/>
            <person name="Kawagishi H."/>
            <person name="Hirai H."/>
        </authorList>
    </citation>
    <scope>NUCLEOTIDE SEQUENCE [LARGE SCALE GENOMIC DNA]</scope>
    <source>
        <strain evidence="2 3">YK-624</strain>
    </source>
</reference>
<dbReference type="EMBL" id="BPQB01000039">
    <property type="protein sequence ID" value="GJE94311.1"/>
    <property type="molecule type" value="Genomic_DNA"/>
</dbReference>
<evidence type="ECO:0000313" key="3">
    <source>
        <dbReference type="Proteomes" id="UP000703269"/>
    </source>
</evidence>
<dbReference type="Proteomes" id="UP000703269">
    <property type="component" value="Unassembled WGS sequence"/>
</dbReference>
<keyword evidence="3" id="KW-1185">Reference proteome</keyword>
<feature type="compositionally biased region" description="Low complexity" evidence="1">
    <location>
        <begin position="44"/>
        <end position="56"/>
    </location>
</feature>
<comment type="caution">
    <text evidence="2">The sequence shown here is derived from an EMBL/GenBank/DDBJ whole genome shotgun (WGS) entry which is preliminary data.</text>
</comment>
<protein>
    <submittedName>
        <fullName evidence="2">Uncharacterized protein</fullName>
    </submittedName>
</protein>
<proteinExistence type="predicted"/>
<gene>
    <name evidence="2" type="ORF">PsYK624_104800</name>
</gene>
<accession>A0A9P3GG42</accession>
<evidence type="ECO:0000313" key="2">
    <source>
        <dbReference type="EMBL" id="GJE94311.1"/>
    </source>
</evidence>
<evidence type="ECO:0000256" key="1">
    <source>
        <dbReference type="SAM" id="MobiDB-lite"/>
    </source>
</evidence>